<feature type="compositionally biased region" description="Polar residues" evidence="1">
    <location>
        <begin position="108"/>
        <end position="117"/>
    </location>
</feature>
<sequence length="954" mass="106204">MKFTTFFFLLAIILTVSVFFAESKGTSHKRYSSKSVADTIIKLDSVKDSKLLKLKKNKQITPTGNAINAEGKGLNKDFNISAATDTVIKRDTSKNKKAIKGKSDTTIRSKNPAAQNDTTKKGDGPESEVKAVAEDSTRNDFEHNILYLYGRARVTYGDFELDADYIKVDQKNHVIFARGSIDPRTKRYVGRPISKQKNDKPVSSDSLLFNYETKKGKLYNPASEQDGNFISGGQAKKLNETEVAYRNVIFSTCDLPYPDTHFGIVITRGIGEKNRIISGPAYLEIEGVPLPLAIPFGFFPKPNQRTSGVILPTFGEDQQLGFKLSNFGYYLGFNDYIDLTTTATVYSKGSYELNSVMRYLKRYKYTGNLALSFGSHKYGLPGDPAAKDIHIDWTHSQDANANPGSTFSASVNAGTSGYFSRNPSSSGYNPVTAAQSSLRSSISYGKTWAGTPFNLSVGLSHSQDIARKTITLELPTVAFGMSSINPFDSKDRVGEQKWYQKITLSYNMTATNKVNDVPESQLFKSETLSKRLQNGFQHQIPVSLGLNVLKYFQFNSSVNYTERWYFQSINKRFERGSLSNSDQLITDTIPGFKRAGEYSLSTGLSTKLYGQINFKHGNLKAIRHVATPSISFGYRPDFSDPSFGYYKTAVSNATIPYPYTYQKYSIFDGAVYGGPSPGKQAGLNFSLDNTIEAKVKAKSTDTSGVDRKITILQGLSFSTFYNFAADSMKLSPITFSGHTAIFNQKLNISFQGSLNPYVVRIRDSIQNNVIQKYAVPINRYTWQDGKFPQLSNIGISMSGSLNSTRAQAPATPGTNTLQNMNSQQAQRLALVNSDPNAYVDFNVPWNISFNYSYSYSNSNNNISTSNTVQITGDVNVTQKWKVQYSTNYDIKAGKLGSATSFSIYRDLHCWDLSVQWIPFGYLKSYNVTLKVKSTILQDLKLSKRNDYINNGTFY</sequence>
<evidence type="ECO:0000256" key="1">
    <source>
        <dbReference type="SAM" id="MobiDB-lite"/>
    </source>
</evidence>
<accession>A0ABU1TDZ1</accession>
<comment type="caution">
    <text evidence="3">The sequence shown here is derived from an EMBL/GenBank/DDBJ whole genome shotgun (WGS) entry which is preliminary data.</text>
</comment>
<dbReference type="InterPro" id="IPR050218">
    <property type="entry name" value="LptD"/>
</dbReference>
<dbReference type="Proteomes" id="UP001247620">
    <property type="component" value="Unassembled WGS sequence"/>
</dbReference>
<feature type="region of interest" description="Disordered" evidence="1">
    <location>
        <begin position="93"/>
        <end position="134"/>
    </location>
</feature>
<dbReference type="InterPro" id="IPR045659">
    <property type="entry name" value="LptD_2"/>
</dbReference>
<feature type="domain" description="LPS-assembly protein LptD central" evidence="2">
    <location>
        <begin position="276"/>
        <end position="757"/>
    </location>
</feature>
<organism evidence="3 4">
    <name type="scientific">Mucilaginibacter pocheonensis</name>
    <dbReference type="NCBI Taxonomy" id="398050"/>
    <lineage>
        <taxon>Bacteria</taxon>
        <taxon>Pseudomonadati</taxon>
        <taxon>Bacteroidota</taxon>
        <taxon>Sphingobacteriia</taxon>
        <taxon>Sphingobacteriales</taxon>
        <taxon>Sphingobacteriaceae</taxon>
        <taxon>Mucilaginibacter</taxon>
    </lineage>
</organism>
<keyword evidence="4" id="KW-1185">Reference proteome</keyword>
<dbReference type="RefSeq" id="WP_310098194.1">
    <property type="nucleotide sequence ID" value="NZ_JAVDUU010000003.1"/>
</dbReference>
<reference evidence="3 4" key="1">
    <citation type="submission" date="2023-07" db="EMBL/GenBank/DDBJ databases">
        <title>Sorghum-associated microbial communities from plants grown in Nebraska, USA.</title>
        <authorList>
            <person name="Schachtman D."/>
        </authorList>
    </citation>
    <scope>NUCLEOTIDE SEQUENCE [LARGE SCALE GENOMIC DNA]</scope>
    <source>
        <strain evidence="3 4">3262</strain>
    </source>
</reference>
<dbReference type="EMBL" id="JAVDUU010000003">
    <property type="protein sequence ID" value="MDR6943614.1"/>
    <property type="molecule type" value="Genomic_DNA"/>
</dbReference>
<evidence type="ECO:0000259" key="2">
    <source>
        <dbReference type="Pfam" id="PF19838"/>
    </source>
</evidence>
<dbReference type="PANTHER" id="PTHR30189:SF1">
    <property type="entry name" value="LPS-ASSEMBLY PROTEIN LPTD"/>
    <property type="match status" value="1"/>
</dbReference>
<dbReference type="Pfam" id="PF19838">
    <property type="entry name" value="LptD_2"/>
    <property type="match status" value="1"/>
</dbReference>
<proteinExistence type="predicted"/>
<protein>
    <recommendedName>
        <fullName evidence="2">LPS-assembly protein LptD central domain-containing protein</fullName>
    </recommendedName>
</protein>
<feature type="compositionally biased region" description="Basic and acidic residues" evidence="1">
    <location>
        <begin position="118"/>
        <end position="134"/>
    </location>
</feature>
<evidence type="ECO:0000313" key="4">
    <source>
        <dbReference type="Proteomes" id="UP001247620"/>
    </source>
</evidence>
<name>A0ABU1TDZ1_9SPHI</name>
<dbReference type="PANTHER" id="PTHR30189">
    <property type="entry name" value="LPS-ASSEMBLY PROTEIN"/>
    <property type="match status" value="1"/>
</dbReference>
<evidence type="ECO:0000313" key="3">
    <source>
        <dbReference type="EMBL" id="MDR6943614.1"/>
    </source>
</evidence>
<gene>
    <name evidence="3" type="ORF">J2W55_003467</name>
</gene>